<gene>
    <name evidence="3" type="ORF">KABA2_12S00594</name>
</gene>
<feature type="region of interest" description="Disordered" evidence="1">
    <location>
        <begin position="210"/>
        <end position="238"/>
    </location>
</feature>
<dbReference type="InterPro" id="IPR059025">
    <property type="entry name" value="STB6_N"/>
</dbReference>
<dbReference type="PANTHER" id="PTHR31011:SF2">
    <property type="entry name" value="PROTEIN STB2-RELATED"/>
    <property type="match status" value="1"/>
</dbReference>
<dbReference type="EMBL" id="CAEFZW010000012">
    <property type="protein sequence ID" value="CAB4256851.1"/>
    <property type="molecule type" value="Genomic_DNA"/>
</dbReference>
<name>A0A8H2VK15_9SACH</name>
<evidence type="ECO:0000313" key="4">
    <source>
        <dbReference type="Proteomes" id="UP000644660"/>
    </source>
</evidence>
<dbReference type="AlphaFoldDB" id="A0A8H2VK15"/>
<evidence type="ECO:0000259" key="2">
    <source>
        <dbReference type="Pfam" id="PF25995"/>
    </source>
</evidence>
<reference evidence="3 4" key="1">
    <citation type="submission" date="2020-05" db="EMBL/GenBank/DDBJ databases">
        <authorList>
            <person name="Casaregola S."/>
            <person name="Devillers H."/>
            <person name="Grondin C."/>
        </authorList>
    </citation>
    <scope>NUCLEOTIDE SEQUENCE [LARGE SCALE GENOMIC DNA]</scope>
    <source>
        <strain evidence="3 4">CLIB 1767</strain>
    </source>
</reference>
<dbReference type="GO" id="GO:0070822">
    <property type="term" value="C:Sin3-type complex"/>
    <property type="evidence" value="ECO:0007669"/>
    <property type="project" value="TreeGrafter"/>
</dbReference>
<evidence type="ECO:0000313" key="3">
    <source>
        <dbReference type="EMBL" id="CAB4256851.1"/>
    </source>
</evidence>
<feature type="compositionally biased region" description="Low complexity" evidence="1">
    <location>
        <begin position="212"/>
        <end position="238"/>
    </location>
</feature>
<dbReference type="InterPro" id="IPR038919">
    <property type="entry name" value="STB2/STB2"/>
</dbReference>
<dbReference type="PANTHER" id="PTHR31011">
    <property type="entry name" value="PROTEIN STB2-RELATED"/>
    <property type="match status" value="1"/>
</dbReference>
<dbReference type="RefSeq" id="XP_041408695.1">
    <property type="nucleotide sequence ID" value="XM_041552761.1"/>
</dbReference>
<comment type="caution">
    <text evidence="3">The sequence shown here is derived from an EMBL/GenBank/DDBJ whole genome shotgun (WGS) entry which is preliminary data.</text>
</comment>
<dbReference type="GeneID" id="64859947"/>
<sequence>MSQAIANAYGYNPSPQRVPAHNRNSILDSAKRMAEIQVSSFIFCDLKALYDLGLPSYIDLTYTELDVVGYELYLVEQWIAERRLSSTITSFTGNTQDVIRAVQVLLPTDPSLWPGQFKQYHQELLSFSQPKKLGDGSSSMFITNLTTIPSSLNILHVETGDIRSVWPNFKINFNLKLLHCAGRSSLLLSYPAKSAVQKFLQLYKFQTKAKENSNNSNNNHNNKSNNDGTTNNNTSTSNKDINAQILASQPDNYQYNTAPARGVTIQNNEAIAITQESYEVVYMVDLIHISLVYFNFYSGNIDGLICKGTTFSIEKWWLHYGKQYLGIERPKNEPALGPTSVAGILSLVLSCYFKLVLEDCMNSKDPFDKEEFGNAVRLFQRKYNLAGNPVVTGKLDVVTVEKLFEVTQKYSHHDIIKFKKIVKSRVQDLTGKGNPITLSNEILTTELDSLVSNIHGGTLGLLWKGKGKSKTVMLFDNHMSNFYNFKFEKGNPKKQLMIQSELKKKQIEEDIQRKLKKKKSRTSKKFDINDFVESRELPIDMEETDGMESTSSSSEYNHTVSSMFCNYDKSKYANNLDLNKLHFDEYNRRNSFPRVNDLMHEDLFQDLNGVISKARKLYRSSSYSDVSKAVERWDLPFDASVVKVARNLRLIETRLATKQRIDEMQESIFAPHSDDFDDHEAEEKFKNLKEQLQLNHDKYASHSIKFERNASMLENKQNLLYTEINEINSLTSKLKYDVRLLEFRMRDVEDSIKQFDSRLANVKRALVEQNSDVATALKCVSDETKFDCCLENMKNNKGECYKGICIKVMDAGLFAELKKDIMGWVNYLFSNFTTHSEDYKNIQAKNTATDFPI</sequence>
<dbReference type="Pfam" id="PF25995">
    <property type="entry name" value="STB6_N"/>
    <property type="match status" value="1"/>
</dbReference>
<keyword evidence="4" id="KW-1185">Reference proteome</keyword>
<accession>A0A8H2VK15</accession>
<organism evidence="3 4">
    <name type="scientific">Maudiozyma barnettii</name>
    <dbReference type="NCBI Taxonomy" id="61262"/>
    <lineage>
        <taxon>Eukaryota</taxon>
        <taxon>Fungi</taxon>
        <taxon>Dikarya</taxon>
        <taxon>Ascomycota</taxon>
        <taxon>Saccharomycotina</taxon>
        <taxon>Saccharomycetes</taxon>
        <taxon>Saccharomycetales</taxon>
        <taxon>Saccharomycetaceae</taxon>
        <taxon>Maudiozyma</taxon>
    </lineage>
</organism>
<evidence type="ECO:0000256" key="1">
    <source>
        <dbReference type="SAM" id="MobiDB-lite"/>
    </source>
</evidence>
<protein>
    <submittedName>
        <fullName evidence="3">Similar to Saccharomyces cerevisiae YMR053C STB2 Protein that interacts with Sin3p in a two-hybrid assay and is part of a large protein complex with Sin3p and Stb1p</fullName>
    </submittedName>
</protein>
<dbReference type="Proteomes" id="UP000644660">
    <property type="component" value="Unassembled WGS sequence"/>
</dbReference>
<feature type="domain" description="STB6-like N-terminal" evidence="2">
    <location>
        <begin position="40"/>
        <end position="176"/>
    </location>
</feature>
<proteinExistence type="predicted"/>